<organism evidence="4 6">
    <name type="scientific">Phytophthora fragariae</name>
    <dbReference type="NCBI Taxonomy" id="53985"/>
    <lineage>
        <taxon>Eukaryota</taxon>
        <taxon>Sar</taxon>
        <taxon>Stramenopiles</taxon>
        <taxon>Oomycota</taxon>
        <taxon>Peronosporomycetes</taxon>
        <taxon>Peronosporales</taxon>
        <taxon>Peronosporaceae</taxon>
        <taxon>Phytophthora</taxon>
    </lineage>
</organism>
<sequence length="163" mass="19089">MEEKKASKRCYQVPLLDDKNSDFNGWYSRLKLMLDTKSLWENFCQKPEDVPSATEEPDKFKTHMQRRKQARWKIDKTLSPDLSKTVEEETTPFGVLERLRKIFVGATNLSLVRQLRAVMEMKYVKGTSLLVFIEELKQGFVKLENMGLPLQESLKPYILVMRA</sequence>
<evidence type="ECO:0000313" key="5">
    <source>
        <dbReference type="Proteomes" id="UP000433483"/>
    </source>
</evidence>
<protein>
    <recommendedName>
        <fullName evidence="9">DUF4219 domain-containing protein</fullName>
    </recommendedName>
</protein>
<dbReference type="EMBL" id="QXGB01000428">
    <property type="protein sequence ID" value="KAE9215342.1"/>
    <property type="molecule type" value="Genomic_DNA"/>
</dbReference>
<dbReference type="EMBL" id="QXGD01000471">
    <property type="protein sequence ID" value="KAE9238478.1"/>
    <property type="molecule type" value="Genomic_DNA"/>
</dbReference>
<evidence type="ECO:0000313" key="8">
    <source>
        <dbReference type="Proteomes" id="UP000476176"/>
    </source>
</evidence>
<name>A0A6A3ZP45_9STRA</name>
<keyword evidence="5" id="KW-1185">Reference proteome</keyword>
<accession>A0A6A3ZP45</accession>
<dbReference type="Proteomes" id="UP000476176">
    <property type="component" value="Unassembled WGS sequence"/>
</dbReference>
<dbReference type="EMBL" id="QXFW01000383">
    <property type="protein sequence ID" value="KAE9014017.1"/>
    <property type="molecule type" value="Genomic_DNA"/>
</dbReference>
<evidence type="ECO:0000313" key="6">
    <source>
        <dbReference type="Proteomes" id="UP000440367"/>
    </source>
</evidence>
<reference evidence="5 6" key="1">
    <citation type="submission" date="2018-08" db="EMBL/GenBank/DDBJ databases">
        <title>Genomic investigation of the strawberry pathogen Phytophthora fragariae indicates pathogenicity is determined by transcriptional variation in three key races.</title>
        <authorList>
            <person name="Adams T.M."/>
            <person name="Armitage A.D."/>
            <person name="Sobczyk M.K."/>
            <person name="Bates H.J."/>
            <person name="Dunwell J.M."/>
            <person name="Nellist C.F."/>
            <person name="Harrison R.J."/>
        </authorList>
    </citation>
    <scope>NUCLEOTIDE SEQUENCE [LARGE SCALE GENOMIC DNA]</scope>
    <source>
        <strain evidence="4 6">BC-1</strain>
        <strain evidence="3 8">BC-23</strain>
        <strain evidence="2 5">NOV-27</strain>
        <strain evidence="1 7">SCRP245</strain>
    </source>
</reference>
<dbReference type="EMBL" id="QXGC01000399">
    <property type="protein sequence ID" value="KAE9237584.1"/>
    <property type="molecule type" value="Genomic_DNA"/>
</dbReference>
<evidence type="ECO:0000313" key="2">
    <source>
        <dbReference type="EMBL" id="KAE9215342.1"/>
    </source>
</evidence>
<evidence type="ECO:0008006" key="9">
    <source>
        <dbReference type="Google" id="ProtNLM"/>
    </source>
</evidence>
<gene>
    <name evidence="4" type="ORF">PF002_g10647</name>
    <name evidence="3" type="ORF">PF004_g8531</name>
    <name evidence="2" type="ORF">PF005_g9476</name>
    <name evidence="1" type="ORF">PF011_g8242</name>
</gene>
<dbReference type="Pfam" id="PF14223">
    <property type="entry name" value="Retrotran_gag_2"/>
    <property type="match status" value="1"/>
</dbReference>
<comment type="caution">
    <text evidence="4">The sequence shown here is derived from an EMBL/GenBank/DDBJ whole genome shotgun (WGS) entry which is preliminary data.</text>
</comment>
<proteinExistence type="predicted"/>
<evidence type="ECO:0000313" key="3">
    <source>
        <dbReference type="EMBL" id="KAE9237584.1"/>
    </source>
</evidence>
<dbReference type="OrthoDB" id="94360at2759"/>
<evidence type="ECO:0000313" key="4">
    <source>
        <dbReference type="EMBL" id="KAE9238478.1"/>
    </source>
</evidence>
<dbReference type="AlphaFoldDB" id="A0A6A3ZP45"/>
<evidence type="ECO:0000313" key="1">
    <source>
        <dbReference type="EMBL" id="KAE9014017.1"/>
    </source>
</evidence>
<dbReference type="Proteomes" id="UP000460718">
    <property type="component" value="Unassembled WGS sequence"/>
</dbReference>
<dbReference type="Proteomes" id="UP000433483">
    <property type="component" value="Unassembled WGS sequence"/>
</dbReference>
<evidence type="ECO:0000313" key="7">
    <source>
        <dbReference type="Proteomes" id="UP000460718"/>
    </source>
</evidence>
<dbReference type="Proteomes" id="UP000440367">
    <property type="component" value="Unassembled WGS sequence"/>
</dbReference>